<dbReference type="EMBL" id="BK015762">
    <property type="protein sequence ID" value="DAE23927.1"/>
    <property type="molecule type" value="Genomic_DNA"/>
</dbReference>
<accession>A0A8S5QXB9</accession>
<sequence>MGLQGAGGGLTAGKLALANAAATDVVAGITFYAGGKGLQTGTMPDRGAWGTVISPGGAVTVPQGRHNGSGVVRANGASAAQQLSVNDGQGQNKRFEYWWGLGAGLYAFCFVGAVQKDNGAQWSALGCDYNNGWVETYQNSRPGSTFTSLLSGLIHSNGNGTFHIYYEGTDSTRQNGFAGTIFRIY</sequence>
<proteinExistence type="predicted"/>
<name>A0A8S5QXB9_9CAUD</name>
<reference evidence="1" key="1">
    <citation type="journal article" date="2021" name="Proc. Natl. Acad. Sci. U.S.A.">
        <title>A Catalog of Tens of Thousands of Viruses from Human Metagenomes Reveals Hidden Associations with Chronic Diseases.</title>
        <authorList>
            <person name="Tisza M.J."/>
            <person name="Buck C.B."/>
        </authorList>
    </citation>
    <scope>NUCLEOTIDE SEQUENCE</scope>
    <source>
        <strain evidence="1">Ctool15</strain>
    </source>
</reference>
<organism evidence="1">
    <name type="scientific">Myoviridae sp. ctool15</name>
    <dbReference type="NCBI Taxonomy" id="2826696"/>
    <lineage>
        <taxon>Viruses</taxon>
        <taxon>Duplodnaviria</taxon>
        <taxon>Heunggongvirae</taxon>
        <taxon>Uroviricota</taxon>
        <taxon>Caudoviricetes</taxon>
    </lineage>
</organism>
<evidence type="ECO:0000313" key="1">
    <source>
        <dbReference type="EMBL" id="DAE23927.1"/>
    </source>
</evidence>
<protein>
    <submittedName>
        <fullName evidence="1">Uncharacterized protein</fullName>
    </submittedName>
</protein>